<comment type="catalytic activity">
    <reaction evidence="18 19">
        <text>L-seryl-[protein] + ATP = O-phospho-L-seryl-[protein] + ADP + H(+)</text>
        <dbReference type="Rhea" id="RHEA:17989"/>
        <dbReference type="Rhea" id="RHEA-COMP:9863"/>
        <dbReference type="Rhea" id="RHEA-COMP:11604"/>
        <dbReference type="ChEBI" id="CHEBI:15378"/>
        <dbReference type="ChEBI" id="CHEBI:29999"/>
        <dbReference type="ChEBI" id="CHEBI:30616"/>
        <dbReference type="ChEBI" id="CHEBI:83421"/>
        <dbReference type="ChEBI" id="CHEBI:456216"/>
        <dbReference type="EC" id="2.7.11.1"/>
    </reaction>
</comment>
<dbReference type="CDD" id="cd00028">
    <property type="entry name" value="B_lectin"/>
    <property type="match status" value="1"/>
</dbReference>
<dbReference type="Pfam" id="PF07714">
    <property type="entry name" value="PK_Tyr_Ser-Thr"/>
    <property type="match status" value="1"/>
</dbReference>
<dbReference type="AlphaFoldDB" id="A0A6P4AFI5"/>
<keyword evidence="11 19" id="KW-0067">ATP-binding</keyword>
<feature type="transmembrane region" description="Helical" evidence="21">
    <location>
        <begin position="454"/>
        <end position="477"/>
    </location>
</feature>
<dbReference type="CDD" id="cd14066">
    <property type="entry name" value="STKc_IRAK"/>
    <property type="match status" value="1"/>
</dbReference>
<evidence type="ECO:0000256" key="21">
    <source>
        <dbReference type="SAM" id="Phobius"/>
    </source>
</evidence>
<dbReference type="CDD" id="cd01098">
    <property type="entry name" value="PAN_AP_plant"/>
    <property type="match status" value="1"/>
</dbReference>
<comment type="similarity">
    <text evidence="19">Belongs to the protein kinase superfamily. Ser/Thr protein kinase family.</text>
</comment>
<dbReference type="FunCoup" id="A0A6P4AFI5">
    <property type="interactions" value="1"/>
</dbReference>
<dbReference type="PANTHER" id="PTHR27002">
    <property type="entry name" value="RECEPTOR-LIKE SERINE/THREONINE-PROTEIN KINASE SD1-8"/>
    <property type="match status" value="1"/>
</dbReference>
<dbReference type="PROSITE" id="PS50948">
    <property type="entry name" value="PAN"/>
    <property type="match status" value="1"/>
</dbReference>
<feature type="domain" description="Protein kinase" evidence="22">
    <location>
        <begin position="552"/>
        <end position="837"/>
    </location>
</feature>
<dbReference type="PANTHER" id="PTHR27002:SF932">
    <property type="entry name" value="RECEPTOR-LIKE SERINE_THREONINE-PROTEIN KINASE"/>
    <property type="match status" value="1"/>
</dbReference>
<dbReference type="InterPro" id="IPR001245">
    <property type="entry name" value="Ser-Thr/Tyr_kinase_cat_dom"/>
</dbReference>
<evidence type="ECO:0000256" key="9">
    <source>
        <dbReference type="ARBA" id="ARBA00022741"/>
    </source>
</evidence>
<reference evidence="26" key="2">
    <citation type="submission" date="2025-08" db="UniProtKB">
        <authorList>
            <consortium name="RefSeq"/>
        </authorList>
    </citation>
    <scope>IDENTIFICATION</scope>
    <source>
        <tissue evidence="26">Seedling</tissue>
    </source>
</reference>
<evidence type="ECO:0000259" key="22">
    <source>
        <dbReference type="PROSITE" id="PS50011"/>
    </source>
</evidence>
<keyword evidence="5 19" id="KW-0808">Transferase</keyword>
<dbReference type="Pfam" id="PF11883">
    <property type="entry name" value="DUF3403"/>
    <property type="match status" value="1"/>
</dbReference>
<evidence type="ECO:0000256" key="2">
    <source>
        <dbReference type="ARBA" id="ARBA00022475"/>
    </source>
</evidence>
<dbReference type="Pfam" id="PF08276">
    <property type="entry name" value="PAN_2"/>
    <property type="match status" value="1"/>
</dbReference>
<dbReference type="InterPro" id="IPR011009">
    <property type="entry name" value="Kinase-like_dom_sf"/>
</dbReference>
<evidence type="ECO:0000256" key="15">
    <source>
        <dbReference type="ARBA" id="ARBA00023170"/>
    </source>
</evidence>
<dbReference type="Proteomes" id="UP001652623">
    <property type="component" value="Chromosome 1"/>
</dbReference>
<dbReference type="KEGG" id="zju:107422271"/>
<dbReference type="SUPFAM" id="SSF56112">
    <property type="entry name" value="Protein kinase-like (PK-like)"/>
    <property type="match status" value="1"/>
</dbReference>
<keyword evidence="15" id="KW-0675">Receptor</keyword>
<dbReference type="InterPro" id="IPR008271">
    <property type="entry name" value="Ser/Thr_kinase_AS"/>
</dbReference>
<evidence type="ECO:0000256" key="19">
    <source>
        <dbReference type="PIRNR" id="PIRNR000641"/>
    </source>
</evidence>
<protein>
    <recommendedName>
        <fullName evidence="19">Receptor-like serine/threonine-protein kinase</fullName>
        <ecNumber evidence="19">2.7.11.1</ecNumber>
    </recommendedName>
</protein>
<evidence type="ECO:0000256" key="20">
    <source>
        <dbReference type="PROSITE-ProRule" id="PRU10141"/>
    </source>
</evidence>
<dbReference type="PIRSF" id="PIRSF000641">
    <property type="entry name" value="SRK"/>
    <property type="match status" value="1"/>
</dbReference>
<evidence type="ECO:0000313" key="26">
    <source>
        <dbReference type="RefSeq" id="XP_015887189.3"/>
    </source>
</evidence>
<dbReference type="EC" id="2.7.11.1" evidence="19"/>
<keyword evidence="25" id="KW-1185">Reference proteome</keyword>
<evidence type="ECO:0000256" key="1">
    <source>
        <dbReference type="ARBA" id="ARBA00004251"/>
    </source>
</evidence>
<sequence>MLCSAAAMADCQIGTIPFSVFRFVFFILVSSSLTLFCSAADTITRNQTIRDGETLVSKGQNYELGFFGHENSTSRFVGIWFRNITVKTFIWVANRENPVSDKAGVLTIGSDGNLVVLDGNGRPLWSSNVSLSSENSTAKLDDDGSLILTSSDGKSHWQSFDYPTDTFLPGMKVVVNRLKGENRAFTSWKAETDPSPGNYSMGVDPRGSPQIVIWEGSRRRWRSGPWNSLTFNGIPNMSSANLLYGFRLSNEEEDESRYFTYTPLNVSDKMMFRIRWDGFEEQLRWEEENKKWSVMQSQPDKNNDCELYNKCGNFAICSSWESPICSCMQGFVPKNWEEWRRGKWEEGCSRRTPLLCQRNSTGTQEGGDEDGFASVKCAKLPDFGDLVRVDNTDNCKGKCSSDCNCTAYSYVNGIGCLIWSGELLDVQHFTKGGNTLYIRLAHSDLGGKKSLSTVLIVTITIVGAVFLGLFICLAWRFKSKLKVLPSTATSTTTTSLGWRRSNEIPPYDASKSAEISTELSGPVDLGIEGNQVNGPDLPMFNFNCIAATTNNFSEENKLGQGGFGLVYKGTLPGGQEIAVKRLSRKSGQGLEEFKNEIILIAKLQHRNLVRLLGCCIQGEEKMLLYEYMPNKSLDSFIFDLDKQALLDWKKRYTIIEGIARGLLYLHRDSRLRIIHRDLKASNILLDEDLNPKISDFGMARIFGGNQNEANTNRVVGTYGYMAPEYAMEGLFSVKSDVYSFGVLLLEIVSGRRNISYRSTEYASLLAYAWQLWSEGRAAELIDASIAETCSRNEVLRCIHVGMLCVQDSPGYRPTMSSVVLMLESETANLPLPRQPTFTSMRGHIDSDLFSEGYENASLNDMTVTMVVDGR</sequence>
<dbReference type="GO" id="GO:0030246">
    <property type="term" value="F:carbohydrate binding"/>
    <property type="evidence" value="ECO:0007669"/>
    <property type="project" value="UniProtKB-KW"/>
</dbReference>
<dbReference type="Pfam" id="PF01453">
    <property type="entry name" value="B_lectin"/>
    <property type="match status" value="1"/>
</dbReference>
<dbReference type="SUPFAM" id="SSF51110">
    <property type="entry name" value="alpha-D-mannose-specific plant lectins"/>
    <property type="match status" value="1"/>
</dbReference>
<keyword evidence="6 21" id="KW-0812">Transmembrane</keyword>
<organism evidence="25 26">
    <name type="scientific">Ziziphus jujuba</name>
    <name type="common">Chinese jujube</name>
    <name type="synonym">Ziziphus sativa</name>
    <dbReference type="NCBI Taxonomy" id="326968"/>
    <lineage>
        <taxon>Eukaryota</taxon>
        <taxon>Viridiplantae</taxon>
        <taxon>Streptophyta</taxon>
        <taxon>Embryophyta</taxon>
        <taxon>Tracheophyta</taxon>
        <taxon>Spermatophyta</taxon>
        <taxon>Magnoliopsida</taxon>
        <taxon>eudicotyledons</taxon>
        <taxon>Gunneridae</taxon>
        <taxon>Pentapetalae</taxon>
        <taxon>rosids</taxon>
        <taxon>fabids</taxon>
        <taxon>Rosales</taxon>
        <taxon>Rhamnaceae</taxon>
        <taxon>Paliureae</taxon>
        <taxon>Ziziphus</taxon>
    </lineage>
</organism>
<feature type="binding site" evidence="20">
    <location>
        <position position="580"/>
    </location>
    <ligand>
        <name>ATP</name>
        <dbReference type="ChEBI" id="CHEBI:30616"/>
    </ligand>
</feature>
<dbReference type="PROSITE" id="PS50011">
    <property type="entry name" value="PROTEIN_KINASE_DOM"/>
    <property type="match status" value="1"/>
</dbReference>
<evidence type="ECO:0000256" key="4">
    <source>
        <dbReference type="ARBA" id="ARBA00022536"/>
    </source>
</evidence>
<evidence type="ECO:0000256" key="13">
    <source>
        <dbReference type="ARBA" id="ARBA00023136"/>
    </source>
</evidence>
<keyword evidence="14" id="KW-1015">Disulfide bond</keyword>
<evidence type="ECO:0000259" key="24">
    <source>
        <dbReference type="PROSITE" id="PS50948"/>
    </source>
</evidence>
<dbReference type="PROSITE" id="PS00108">
    <property type="entry name" value="PROTEIN_KINASE_ST"/>
    <property type="match status" value="1"/>
</dbReference>
<keyword evidence="8" id="KW-0430">Lectin</keyword>
<dbReference type="InterPro" id="IPR000719">
    <property type="entry name" value="Prot_kinase_dom"/>
</dbReference>
<dbReference type="CDD" id="cd00054">
    <property type="entry name" value="EGF_CA"/>
    <property type="match status" value="1"/>
</dbReference>
<dbReference type="Pfam" id="PF00954">
    <property type="entry name" value="S_locus_glycop"/>
    <property type="match status" value="1"/>
</dbReference>
<keyword evidence="2" id="KW-1003">Cell membrane</keyword>
<evidence type="ECO:0000256" key="12">
    <source>
        <dbReference type="ARBA" id="ARBA00022989"/>
    </source>
</evidence>
<dbReference type="SMART" id="SM00108">
    <property type="entry name" value="B_lectin"/>
    <property type="match status" value="1"/>
</dbReference>
<dbReference type="FunFam" id="2.90.10.10:FF:000005">
    <property type="entry name" value="G-type lectin S-receptor-like serine/threonine-protein kinase"/>
    <property type="match status" value="1"/>
</dbReference>
<keyword evidence="13 21" id="KW-0472">Membrane</keyword>
<name>A0A6P4AFI5_ZIZJJ</name>
<evidence type="ECO:0000256" key="3">
    <source>
        <dbReference type="ARBA" id="ARBA00022527"/>
    </source>
</evidence>
<dbReference type="InterPro" id="IPR024171">
    <property type="entry name" value="SRK-like_kinase"/>
</dbReference>
<evidence type="ECO:0000256" key="16">
    <source>
        <dbReference type="ARBA" id="ARBA00023180"/>
    </source>
</evidence>
<dbReference type="Gene3D" id="3.30.200.20">
    <property type="entry name" value="Phosphorylase Kinase, domain 1"/>
    <property type="match status" value="1"/>
</dbReference>
<feature type="domain" description="Apple" evidence="24">
    <location>
        <begin position="356"/>
        <end position="441"/>
    </location>
</feature>
<keyword evidence="7" id="KW-0732">Signal</keyword>
<keyword evidence="12 21" id="KW-1133">Transmembrane helix</keyword>
<dbReference type="FunFam" id="1.10.510.10:FF:000060">
    <property type="entry name" value="G-type lectin S-receptor-like serine/threonine-protein kinase"/>
    <property type="match status" value="1"/>
</dbReference>
<dbReference type="SMART" id="SM00473">
    <property type="entry name" value="PAN_AP"/>
    <property type="match status" value="1"/>
</dbReference>
<evidence type="ECO:0000256" key="5">
    <source>
        <dbReference type="ARBA" id="ARBA00022679"/>
    </source>
</evidence>
<dbReference type="GO" id="GO:0004674">
    <property type="term" value="F:protein serine/threonine kinase activity"/>
    <property type="evidence" value="ECO:0007669"/>
    <property type="project" value="UniProtKB-KW"/>
</dbReference>
<evidence type="ECO:0000256" key="17">
    <source>
        <dbReference type="ARBA" id="ARBA00047899"/>
    </source>
</evidence>
<keyword evidence="9 19" id="KW-0547">Nucleotide-binding</keyword>
<evidence type="ECO:0000256" key="7">
    <source>
        <dbReference type="ARBA" id="ARBA00022729"/>
    </source>
</evidence>
<comment type="catalytic activity">
    <reaction evidence="17 19">
        <text>L-threonyl-[protein] + ATP = O-phospho-L-threonyl-[protein] + ADP + H(+)</text>
        <dbReference type="Rhea" id="RHEA:46608"/>
        <dbReference type="Rhea" id="RHEA-COMP:11060"/>
        <dbReference type="Rhea" id="RHEA-COMP:11605"/>
        <dbReference type="ChEBI" id="CHEBI:15378"/>
        <dbReference type="ChEBI" id="CHEBI:30013"/>
        <dbReference type="ChEBI" id="CHEBI:30616"/>
        <dbReference type="ChEBI" id="CHEBI:61977"/>
        <dbReference type="ChEBI" id="CHEBI:456216"/>
        <dbReference type="EC" id="2.7.11.1"/>
    </reaction>
</comment>
<comment type="subcellular location">
    <subcellularLocation>
        <location evidence="1">Cell membrane</location>
        <topology evidence="1">Single-pass type I membrane protein</topology>
    </subcellularLocation>
</comment>
<dbReference type="InParanoid" id="A0A6P4AFI5"/>
<evidence type="ECO:0000256" key="11">
    <source>
        <dbReference type="ARBA" id="ARBA00022840"/>
    </source>
</evidence>
<dbReference type="InterPro" id="IPR017441">
    <property type="entry name" value="Protein_kinase_ATP_BS"/>
</dbReference>
<dbReference type="PROSITE" id="PS50927">
    <property type="entry name" value="BULB_LECTIN"/>
    <property type="match status" value="1"/>
</dbReference>
<dbReference type="RefSeq" id="XP_015887189.3">
    <property type="nucleotide sequence ID" value="XM_016031703.4"/>
</dbReference>
<evidence type="ECO:0000256" key="10">
    <source>
        <dbReference type="ARBA" id="ARBA00022777"/>
    </source>
</evidence>
<reference evidence="25" key="1">
    <citation type="submission" date="2025-05" db="UniProtKB">
        <authorList>
            <consortium name="RefSeq"/>
        </authorList>
    </citation>
    <scope>NUCLEOTIDE SEQUENCE [LARGE SCALE GENOMIC DNA]</scope>
</reference>
<evidence type="ECO:0000256" key="8">
    <source>
        <dbReference type="ARBA" id="ARBA00022734"/>
    </source>
</evidence>
<dbReference type="InterPro" id="IPR001480">
    <property type="entry name" value="Bulb-type_lectin_dom"/>
</dbReference>
<dbReference type="GeneID" id="107422271"/>
<evidence type="ECO:0000256" key="6">
    <source>
        <dbReference type="ARBA" id="ARBA00022692"/>
    </source>
</evidence>
<keyword evidence="4" id="KW-0245">EGF-like domain</keyword>
<dbReference type="Gene3D" id="2.90.10.10">
    <property type="entry name" value="Bulb-type lectin domain"/>
    <property type="match status" value="1"/>
</dbReference>
<proteinExistence type="inferred from homology"/>
<evidence type="ECO:0000256" key="14">
    <source>
        <dbReference type="ARBA" id="ARBA00023157"/>
    </source>
</evidence>
<keyword evidence="3 19" id="KW-0723">Serine/threonine-protein kinase</keyword>
<dbReference type="SMART" id="SM00220">
    <property type="entry name" value="S_TKc"/>
    <property type="match status" value="1"/>
</dbReference>
<keyword evidence="16" id="KW-0325">Glycoprotein</keyword>
<keyword evidence="10 19" id="KW-0418">Kinase</keyword>
<feature type="transmembrane region" description="Helical" evidence="21">
    <location>
        <begin position="20"/>
        <end position="40"/>
    </location>
</feature>
<accession>A0A6P4AFI5</accession>
<dbReference type="Gene3D" id="1.10.510.10">
    <property type="entry name" value="Transferase(Phosphotransferase) domain 1"/>
    <property type="match status" value="1"/>
</dbReference>
<dbReference type="InterPro" id="IPR003609">
    <property type="entry name" value="Pan_app"/>
</dbReference>
<evidence type="ECO:0000256" key="18">
    <source>
        <dbReference type="ARBA" id="ARBA00048679"/>
    </source>
</evidence>
<dbReference type="GO" id="GO:0048544">
    <property type="term" value="P:recognition of pollen"/>
    <property type="evidence" value="ECO:0007669"/>
    <property type="project" value="InterPro"/>
</dbReference>
<dbReference type="GO" id="GO:0005524">
    <property type="term" value="F:ATP binding"/>
    <property type="evidence" value="ECO:0007669"/>
    <property type="project" value="UniProtKB-UniRule"/>
</dbReference>
<dbReference type="PROSITE" id="PS00107">
    <property type="entry name" value="PROTEIN_KINASE_ATP"/>
    <property type="match status" value="1"/>
</dbReference>
<dbReference type="InterPro" id="IPR021820">
    <property type="entry name" value="S-locus_recpt_kinase_C"/>
</dbReference>
<gene>
    <name evidence="26" type="primary">LOC107422271</name>
</gene>
<dbReference type="GO" id="GO:0005886">
    <property type="term" value="C:plasma membrane"/>
    <property type="evidence" value="ECO:0007669"/>
    <property type="project" value="UniProtKB-SubCell"/>
</dbReference>
<dbReference type="InterPro" id="IPR036426">
    <property type="entry name" value="Bulb-type_lectin_dom_sf"/>
</dbReference>
<evidence type="ECO:0000313" key="25">
    <source>
        <dbReference type="Proteomes" id="UP001652623"/>
    </source>
</evidence>
<evidence type="ECO:0000259" key="23">
    <source>
        <dbReference type="PROSITE" id="PS50927"/>
    </source>
</evidence>
<feature type="domain" description="Bulb-type lectin" evidence="23">
    <location>
        <begin position="40"/>
        <end position="161"/>
    </location>
</feature>
<dbReference type="InterPro" id="IPR000858">
    <property type="entry name" value="S_locus_glycoprot_dom"/>
</dbReference>
<dbReference type="FunFam" id="3.30.200.20:FF:000330">
    <property type="entry name" value="G-type lectin S-receptor-like serine/threonine-protein kinase At4g03230"/>
    <property type="match status" value="1"/>
</dbReference>